<organism evidence="12 13">
    <name type="scientific">Enterococcus larvae</name>
    <dbReference type="NCBI Taxonomy" id="2794352"/>
    <lineage>
        <taxon>Bacteria</taxon>
        <taxon>Bacillati</taxon>
        <taxon>Bacillota</taxon>
        <taxon>Bacilli</taxon>
        <taxon>Lactobacillales</taxon>
        <taxon>Enterococcaceae</taxon>
        <taxon>Enterococcus</taxon>
    </lineage>
</organism>
<protein>
    <submittedName>
        <fullName evidence="12">Energy-coupling factor ABC transporter ATP-binding protein</fullName>
    </submittedName>
</protein>
<dbReference type="PANTHER" id="PTHR43553:SF23">
    <property type="entry name" value="ABC TRANSPORTER ATP-BINDING COMPONENT"/>
    <property type="match status" value="1"/>
</dbReference>
<comment type="caution">
    <text evidence="12">The sequence shown here is derived from an EMBL/GenBank/DDBJ whole genome shotgun (WGS) entry which is preliminary data.</text>
</comment>
<name>A0ABS4CI38_9ENTE</name>
<dbReference type="InterPro" id="IPR050095">
    <property type="entry name" value="ECF_ABC_transporter_ATP-bd"/>
</dbReference>
<evidence type="ECO:0000256" key="5">
    <source>
        <dbReference type="ARBA" id="ARBA00022737"/>
    </source>
</evidence>
<gene>
    <name evidence="12" type="ORF">I6N96_07375</name>
</gene>
<comment type="similarity">
    <text evidence="2">Belongs to the ABC transporter superfamily.</text>
</comment>
<keyword evidence="7 12" id="KW-0067">ATP-binding</keyword>
<evidence type="ECO:0000256" key="10">
    <source>
        <dbReference type="ARBA" id="ARBA00025157"/>
    </source>
</evidence>
<dbReference type="SUPFAM" id="SSF52540">
    <property type="entry name" value="P-loop containing nucleoside triphosphate hydrolases"/>
    <property type="match status" value="2"/>
</dbReference>
<dbReference type="Pfam" id="PF00005">
    <property type="entry name" value="ABC_tran"/>
    <property type="match status" value="2"/>
</dbReference>
<dbReference type="SMART" id="SM00382">
    <property type="entry name" value="AAA"/>
    <property type="match status" value="2"/>
</dbReference>
<keyword evidence="9" id="KW-0472">Membrane</keyword>
<keyword evidence="8" id="KW-1278">Translocase</keyword>
<dbReference type="RefSeq" id="WP_209556923.1">
    <property type="nucleotide sequence ID" value="NZ_JAEDXU010000003.1"/>
</dbReference>
<keyword evidence="3" id="KW-0813">Transport</keyword>
<dbReference type="PANTHER" id="PTHR43553">
    <property type="entry name" value="HEAVY METAL TRANSPORTER"/>
    <property type="match status" value="1"/>
</dbReference>
<dbReference type="CDD" id="cd03226">
    <property type="entry name" value="ABC_cobalt_CbiO_domain2"/>
    <property type="match status" value="1"/>
</dbReference>
<comment type="subcellular location">
    <subcellularLocation>
        <location evidence="1">Cell membrane</location>
        <topology evidence="1">Peripheral membrane protein</topology>
    </subcellularLocation>
</comment>
<keyword evidence="5" id="KW-0677">Repeat</keyword>
<dbReference type="Proteomes" id="UP000673375">
    <property type="component" value="Unassembled WGS sequence"/>
</dbReference>
<evidence type="ECO:0000256" key="2">
    <source>
        <dbReference type="ARBA" id="ARBA00005417"/>
    </source>
</evidence>
<dbReference type="CDD" id="cd03225">
    <property type="entry name" value="ABC_cobalt_CbiO_domain1"/>
    <property type="match status" value="1"/>
</dbReference>
<dbReference type="PROSITE" id="PS00211">
    <property type="entry name" value="ABC_TRANSPORTER_1"/>
    <property type="match status" value="1"/>
</dbReference>
<dbReference type="InterPro" id="IPR003439">
    <property type="entry name" value="ABC_transporter-like_ATP-bd"/>
</dbReference>
<feature type="domain" description="ABC transporter" evidence="11">
    <location>
        <begin position="265"/>
        <end position="471"/>
    </location>
</feature>
<evidence type="ECO:0000259" key="11">
    <source>
        <dbReference type="PROSITE" id="PS50893"/>
    </source>
</evidence>
<evidence type="ECO:0000256" key="3">
    <source>
        <dbReference type="ARBA" id="ARBA00022448"/>
    </source>
</evidence>
<dbReference type="InterPro" id="IPR017871">
    <property type="entry name" value="ABC_transporter-like_CS"/>
</dbReference>
<dbReference type="InterPro" id="IPR027417">
    <property type="entry name" value="P-loop_NTPase"/>
</dbReference>
<evidence type="ECO:0000313" key="12">
    <source>
        <dbReference type="EMBL" id="MBP1046100.1"/>
    </source>
</evidence>
<dbReference type="EMBL" id="JAEDXU010000003">
    <property type="protein sequence ID" value="MBP1046100.1"/>
    <property type="molecule type" value="Genomic_DNA"/>
</dbReference>
<reference evidence="12 13" key="1">
    <citation type="submission" date="2020-12" db="EMBL/GenBank/DDBJ databases">
        <title>Vagococcus allomyrinae sp. nov. and Enterococcus lavae sp. nov., isolated from the larvae of Allomyrina dichotoma.</title>
        <authorList>
            <person name="Lee S.D."/>
        </authorList>
    </citation>
    <scope>NUCLEOTIDE SEQUENCE [LARGE SCALE GENOMIC DNA]</scope>
    <source>
        <strain evidence="12 13">BWM-S5</strain>
    </source>
</reference>
<feature type="domain" description="ABC transporter" evidence="11">
    <location>
        <begin position="2"/>
        <end position="240"/>
    </location>
</feature>
<dbReference type="Gene3D" id="3.40.50.300">
    <property type="entry name" value="P-loop containing nucleotide triphosphate hydrolases"/>
    <property type="match status" value="2"/>
</dbReference>
<dbReference type="InterPro" id="IPR015856">
    <property type="entry name" value="ABC_transpr_CbiO/EcfA_su"/>
</dbReference>
<accession>A0ABS4CI38</accession>
<keyword evidence="13" id="KW-1185">Reference proteome</keyword>
<evidence type="ECO:0000256" key="9">
    <source>
        <dbReference type="ARBA" id="ARBA00023136"/>
    </source>
</evidence>
<evidence type="ECO:0000256" key="1">
    <source>
        <dbReference type="ARBA" id="ARBA00004202"/>
    </source>
</evidence>
<evidence type="ECO:0000313" key="13">
    <source>
        <dbReference type="Proteomes" id="UP000673375"/>
    </source>
</evidence>
<evidence type="ECO:0000256" key="6">
    <source>
        <dbReference type="ARBA" id="ARBA00022741"/>
    </source>
</evidence>
<keyword evidence="6" id="KW-0547">Nucleotide-binding</keyword>
<evidence type="ECO:0000256" key="8">
    <source>
        <dbReference type="ARBA" id="ARBA00022967"/>
    </source>
</evidence>
<dbReference type="InterPro" id="IPR003593">
    <property type="entry name" value="AAA+_ATPase"/>
</dbReference>
<dbReference type="PROSITE" id="PS50893">
    <property type="entry name" value="ABC_TRANSPORTER_2"/>
    <property type="match status" value="2"/>
</dbReference>
<evidence type="ECO:0000256" key="7">
    <source>
        <dbReference type="ARBA" id="ARBA00022840"/>
    </source>
</evidence>
<dbReference type="GO" id="GO:0005524">
    <property type="term" value="F:ATP binding"/>
    <property type="evidence" value="ECO:0007669"/>
    <property type="project" value="UniProtKB-KW"/>
</dbReference>
<keyword evidence="4" id="KW-1003">Cell membrane</keyword>
<comment type="function">
    <text evidence="10">Probably part of an ABC transporter complex. Responsible for energy coupling to the transport system.</text>
</comment>
<sequence length="471" mass="52547">MIDLQNLSFSYPGQKALLEDVNLSIASGEVVVLCGASGSGKSTLLKILNGLIPELYEGKLDGEGTILENDFLGIDFNAYVKEIGVVFQNPKTQFFTTDVYSELAFSLENYGVSRECIIERIQEITKLLGLEKLLGHSMFNLSGGQKQLVAFASACMLEHKLFLLDEPSSNLDEKTIDQLKSYIQQLKQQGFTIIIAEHRLHYLTELADRYLVMENGNIIGNHTKEVMIKQPPESLAALGLRPLLPTAIQPRTIQPLSINEANQLLQCKDVSFHYPRKKSGIKIPNLTLDSGQIIGITGTNGAGKSTLFKLLSGITKPKKGTIWFNGQKMTPRQLIKESFMVMQDVNLQLFFESVEKEITAKAVDLSYFSTAVELLNLKYLLRRHPQTLSGGEKQRVAIATALLSGKKIIFFDEPTSGLDLKHMEEVSKTIRVLHKQHVLILIITHDKEFLSKTCHRVLAIEDGEITADYPI</sequence>
<proteinExistence type="inferred from homology"/>
<evidence type="ECO:0000256" key="4">
    <source>
        <dbReference type="ARBA" id="ARBA00022475"/>
    </source>
</evidence>